<dbReference type="Proteomes" id="UP000000753">
    <property type="component" value="Chromosome"/>
</dbReference>
<dbReference type="EMBL" id="CP000472">
    <property type="protein sequence ID" value="ACJ31074.1"/>
    <property type="molecule type" value="Genomic_DNA"/>
</dbReference>
<protein>
    <submittedName>
        <fullName evidence="1">Uncharacterized protein</fullName>
    </submittedName>
</protein>
<accession>B8CTG5</accession>
<reference evidence="1 2" key="1">
    <citation type="journal article" date="2008" name="PLoS ONE">
        <title>Environmental adaptation: genomic analysis of the piezotolerant and psychrotolerant deep-sea iron reducing bacterium Shewanella piezotolerans WP3.</title>
        <authorList>
            <person name="Wang F."/>
            <person name="Wang J."/>
            <person name="Jian H."/>
            <person name="Zhang B."/>
            <person name="Li S."/>
            <person name="Wang F."/>
            <person name="Zeng X."/>
            <person name="Gao L."/>
            <person name="Bartlett D.H."/>
            <person name="Yu J."/>
            <person name="Hu S."/>
            <person name="Xiao X."/>
        </authorList>
    </citation>
    <scope>NUCLEOTIDE SEQUENCE [LARGE SCALE GENOMIC DNA]</scope>
    <source>
        <strain evidence="2">WP3 / JCM 13877</strain>
    </source>
</reference>
<organism evidence="1 2">
    <name type="scientific">Shewanella piezotolerans (strain WP3 / JCM 13877)</name>
    <dbReference type="NCBI Taxonomy" id="225849"/>
    <lineage>
        <taxon>Bacteria</taxon>
        <taxon>Pseudomonadati</taxon>
        <taxon>Pseudomonadota</taxon>
        <taxon>Gammaproteobacteria</taxon>
        <taxon>Alteromonadales</taxon>
        <taxon>Shewanellaceae</taxon>
        <taxon>Shewanella</taxon>
    </lineage>
</organism>
<evidence type="ECO:0000313" key="2">
    <source>
        <dbReference type="Proteomes" id="UP000000753"/>
    </source>
</evidence>
<evidence type="ECO:0000313" key="1">
    <source>
        <dbReference type="EMBL" id="ACJ31074.1"/>
    </source>
</evidence>
<keyword evidence="2" id="KW-1185">Reference proteome</keyword>
<dbReference type="AlphaFoldDB" id="B8CTG5"/>
<proteinExistence type="predicted"/>
<name>B8CTG5_SHEPW</name>
<sequence length="40" mass="4573">MTNIDTNQHLNKSELNSEIEANMLNNDLIAVKSSRNKQDE</sequence>
<dbReference type="KEGG" id="swp:swp_4431"/>
<dbReference type="STRING" id="225849.swp_4431"/>
<dbReference type="HOGENOM" id="CLU_3296434_0_0_6"/>
<gene>
    <name evidence="1" type="ordered locus">swp_4431</name>
</gene>